<dbReference type="Proteomes" id="UP000195573">
    <property type="component" value="Chromosome"/>
</dbReference>
<feature type="transmembrane region" description="Helical" evidence="1">
    <location>
        <begin position="53"/>
        <end position="73"/>
    </location>
</feature>
<feature type="transmembrane region" description="Helical" evidence="1">
    <location>
        <begin position="80"/>
        <end position="96"/>
    </location>
</feature>
<dbReference type="GeneID" id="96740044"/>
<gene>
    <name evidence="2" type="ORF">B4U37_16700</name>
</gene>
<evidence type="ECO:0000313" key="3">
    <source>
        <dbReference type="Proteomes" id="UP000195573"/>
    </source>
</evidence>
<proteinExistence type="predicted"/>
<feature type="transmembrane region" description="Helical" evidence="1">
    <location>
        <begin position="12"/>
        <end position="33"/>
    </location>
</feature>
<name>A0ABM6KME2_9BACI</name>
<keyword evidence="3" id="KW-1185">Reference proteome</keyword>
<sequence length="181" mass="21175">MSKNYEKRHYFIVSTIALLVLSPLVIWLLPYILQRSTFNQSSIWMLETPSITYAYFAVAWFFLLSASIASYFFYRWKVGICLLAVIIALPLMYIGVKPITIVGSAGFTMVDAPFDEKILYSWEDVEKVYLITNDETKKDSLEFHYKDNQTMIIDNHQEVQQLRIMLLELKDTYGFTFTSKE</sequence>
<organism evidence="2 3">
    <name type="scientific">Sutcliffiella horikoshii</name>
    <dbReference type="NCBI Taxonomy" id="79883"/>
    <lineage>
        <taxon>Bacteria</taxon>
        <taxon>Bacillati</taxon>
        <taxon>Bacillota</taxon>
        <taxon>Bacilli</taxon>
        <taxon>Bacillales</taxon>
        <taxon>Bacillaceae</taxon>
        <taxon>Sutcliffiella</taxon>
    </lineage>
</organism>
<keyword evidence="1" id="KW-0812">Transmembrane</keyword>
<evidence type="ECO:0000256" key="1">
    <source>
        <dbReference type="SAM" id="Phobius"/>
    </source>
</evidence>
<protein>
    <submittedName>
        <fullName evidence="2">Uncharacterized protein</fullName>
    </submittedName>
</protein>
<keyword evidence="1" id="KW-0472">Membrane</keyword>
<reference evidence="2 3" key="1">
    <citation type="submission" date="2017-04" db="EMBL/GenBank/DDBJ databases">
        <title>Complete Genome Sequence of the Bacillus horikoshii 20a strain from Cuatro Cienegas, Coahuila, Mexico.</title>
        <authorList>
            <person name="Zarza E."/>
            <person name="Alcaraz L.D."/>
            <person name="Aguilar-Salinas B."/>
            <person name="Islas A."/>
            <person name="Olmedo-Alvarez G."/>
        </authorList>
    </citation>
    <scope>NUCLEOTIDE SEQUENCE [LARGE SCALE GENOMIC DNA]</scope>
    <source>
        <strain evidence="2 3">20a</strain>
    </source>
</reference>
<dbReference type="EMBL" id="CP020880">
    <property type="protein sequence ID" value="ART77593.1"/>
    <property type="molecule type" value="Genomic_DNA"/>
</dbReference>
<accession>A0ABM6KME2</accession>
<keyword evidence="1" id="KW-1133">Transmembrane helix</keyword>
<evidence type="ECO:0000313" key="2">
    <source>
        <dbReference type="EMBL" id="ART77593.1"/>
    </source>
</evidence>
<dbReference type="RefSeq" id="WP_088019135.1">
    <property type="nucleotide sequence ID" value="NZ_CP020880.1"/>
</dbReference>